<dbReference type="Pfam" id="PF13188">
    <property type="entry name" value="PAS_8"/>
    <property type="match status" value="1"/>
</dbReference>
<organism evidence="10 11">
    <name type="scientific">Sporidiobolus salmonicolor</name>
    <name type="common">Yeast-like fungus</name>
    <name type="synonym">Sporobolomyces salmonicolor</name>
    <dbReference type="NCBI Taxonomy" id="5005"/>
    <lineage>
        <taxon>Eukaryota</taxon>
        <taxon>Fungi</taxon>
        <taxon>Dikarya</taxon>
        <taxon>Basidiomycota</taxon>
        <taxon>Pucciniomycotina</taxon>
        <taxon>Microbotryomycetes</taxon>
        <taxon>Sporidiobolales</taxon>
        <taxon>Sporidiobolaceae</taxon>
        <taxon>Sporobolomyces</taxon>
    </lineage>
</organism>
<gene>
    <name evidence="10" type="primary">SPOSA6832_04283</name>
</gene>
<feature type="compositionally biased region" description="Low complexity" evidence="7">
    <location>
        <begin position="212"/>
        <end position="221"/>
    </location>
</feature>
<feature type="non-terminal residue" evidence="10">
    <location>
        <position position="1"/>
    </location>
</feature>
<accession>A0A0D6ERQ0</accession>
<evidence type="ECO:0000256" key="2">
    <source>
        <dbReference type="ARBA" id="ARBA00012438"/>
    </source>
</evidence>
<protein>
    <recommendedName>
        <fullName evidence="2">histidine kinase</fullName>
        <ecNumber evidence="2">2.7.13.3</ecNumber>
    </recommendedName>
</protein>
<evidence type="ECO:0000313" key="11">
    <source>
        <dbReference type="Proteomes" id="UP000243876"/>
    </source>
</evidence>
<feature type="domain" description="Histidine kinase" evidence="8">
    <location>
        <begin position="965"/>
        <end position="1186"/>
    </location>
</feature>
<dbReference type="PRINTS" id="PR00344">
    <property type="entry name" value="BCTRLSENSOR"/>
</dbReference>
<dbReference type="Gene3D" id="3.40.50.2300">
    <property type="match status" value="2"/>
</dbReference>
<keyword evidence="11" id="KW-1185">Reference proteome</keyword>
<dbReference type="PANTHER" id="PTHR43047:SF72">
    <property type="entry name" value="OSMOSENSING HISTIDINE PROTEIN KINASE SLN1"/>
    <property type="match status" value="1"/>
</dbReference>
<evidence type="ECO:0000256" key="6">
    <source>
        <dbReference type="PROSITE-ProRule" id="PRU00169"/>
    </source>
</evidence>
<dbReference type="GO" id="GO:0005886">
    <property type="term" value="C:plasma membrane"/>
    <property type="evidence" value="ECO:0007669"/>
    <property type="project" value="TreeGrafter"/>
</dbReference>
<dbReference type="SMART" id="SM00388">
    <property type="entry name" value="HisKA"/>
    <property type="match status" value="2"/>
</dbReference>
<feature type="compositionally biased region" description="Low complexity" evidence="7">
    <location>
        <begin position="782"/>
        <end position="794"/>
    </location>
</feature>
<feature type="compositionally biased region" description="Low complexity" evidence="7">
    <location>
        <begin position="126"/>
        <end position="142"/>
    </location>
</feature>
<feature type="domain" description="Histidine kinase" evidence="8">
    <location>
        <begin position="1561"/>
        <end position="1848"/>
    </location>
</feature>
<name>A0A0D6ERQ0_SPOSA</name>
<dbReference type="InterPro" id="IPR011006">
    <property type="entry name" value="CheY-like_superfamily"/>
</dbReference>
<dbReference type="Gene3D" id="3.30.565.10">
    <property type="entry name" value="Histidine kinase-like ATPase, C-terminal domain"/>
    <property type="match status" value="2"/>
</dbReference>
<sequence>MAVPPAVARSVPADPTATLASLSLLPYLSLSPAPTLILRVPPLLDALRSRRALSPLRTPLWSGVAYHPPAVSLAQDPFGEHADPDSESGQSALAGMVDNLHVKTPIGAADASDYFSLGRAGVAAAVEAPSAPSSRPARRPVGTAGRTEGNLLHMGALEPAWKNKAWREGLQATGSADQGWSQPSTRRSSATTTASTSGSGITGPVGTGTSGGNTPSGVGTSARSIRAKFARMLGGGVGGGEEKDVVMSERELGTVIEDLDEADGDDIDDVTDDDFEPEKGIETWQATYSFLSSIDQQALLDFLLDLLDNSELAPPANPTPSPAVSAAPSPAPSTDPPPINPSVIRGDNVVDPISSSASSSVRLACGFTFTAVLIPPPASTPLQQSYSPTTYHIVLSTPSAFASDPPFHGFRVHRNSSIGSTFSVTTPGPSLAQKQQEQPAASISSNVHALSMGPSLQGTVSGQPPGPRLGEPAPGTNEDPWVRRLGNSDMARRIREHAWHEIGPIESWPSSLKTMVTSILASPFRECILWGPSKIIIYNDLYIHTAGGKHPELLGLPAQIGWSEIWDGLERIANRALSGETVFFRDHFLAMERGGYLEETCALRLLCSSEGQHNLLASADHTFSYAPFYDGDGEVMGIINLSIEYVLSSFPTTATVVAARRLATVRDLVQMTNLARTVDGTSAAFFLAFETQLIPRLQSADFCTTAIKSLSSNPYDLPFVLLYRAEEIAHKPTSKEVRAGLEKSVRTSVKLTCKGSLGVPHDHPFLVSEATVEMTPPMSRQSSSSASTASGSTATAMDLRERLLEYNAGSPSPAASPGAHQPHPPLSSSSGSTSTASARQLSSQSSKAPAWSWPFEEACHKREPVFMEDLGAFPDSLEKRGWGSPPKHAVVIPIMVEAGQTIPGAFFVLGVNSMNQYDHLMETFFNLVARHVAIGLFAVLAAEQDRQRAEELIKLDRSKSNFFSSVSHELRTPLTLILGPLEDILSPGQREQLGPEQRDKLVLVSKHANRLLNMVNKLLDFSSIEGGRMNFKFRPVQIGPLTRDIALLFRDAVERAKIRFYVETEDDPLDAWPIYLSPDLWEKVIMNLCGNALKYCHSGEIKVTLKSTRGEAVLSVSDTGVGIPQGELGKIFDRFHRIERDSRMATGTGIGLALTLELVKLIGGQLEVESELGQGSTFTVRLQRGYSHLPIEQVDHTPEDPAVLAVSQKGRNLTMVEEAAAFRYDAVDESPLSSASSSASTSAMSEHGTSSGSGSGEDYLGSADVLSLKNRTIVLVDDSRDLRTYIGTLLSKQFNVVQFGDPREALEYIKNTPPSLILTDAMMPYLSGQELTAAIRQNPHTALIPIVMVSAQAGTEARADALEGGVDDYLVKPFQARELLARVRVHLQLGLMRVELEKRVEERTRALIESEARNRALAERYSTLSTVSPVGVVQINSHGHIVYANPRWYEITGHPYNKPLSDWADDLVEDDVPRMNRMWQASVFEGKQMDAGDRQFRYKCGTWGQLEIRASNDVGLPDGYVGALTDITRQKEMEELHIRTIEQRAADAEENRRNTEMFLDMSSHEMRNPLSGVWQNAEVLSASLDKYVELINDLRERKVVPLAMLDELHAEMLENVEAVESIMLCASHQGRIADDILNVSKLNMGLLTINPVPFELVPRMSEVKKVCEAECSQKQINLQLKPGESVERFRATWVKADPSRLHQILLNFLSNSIKYTTDTPNPRIVIHIEAFEHPPPERPQALRVSQPKVPVEFEDLVWVVVSVEDSGRGLSQEELKRLFARFSQANPRSDQYGGSGLGLYVSKKLVELHSGFPHLTCSDHAQREIGFIEVESKLGVGSIFSFAIPAQRTSPPDDPVPVHRVPAMSMIPTARSSKRPLTASAADSVRSTKSTKVGAGPSSPLVEAEGRKTKILVVEDNLINQKVMMRQLKLAGYEVMVANNGLEALDILMNDVQSSNTDRINLCLMDIEMPIMDGLACIRELRRREQTGEISRRYPCVSITGNAREGQKRECLQVSSLFLALAVPRRPRSTAAHSALRFAQAGFNDVLSKPYKFTDIVDRIERLKLVP</sequence>
<keyword evidence="4" id="KW-0808">Transferase</keyword>
<feature type="modified residue" description="4-aspartylphosphate" evidence="6">
    <location>
        <position position="1320"/>
    </location>
</feature>
<dbReference type="SMART" id="SM00387">
    <property type="entry name" value="HATPase_c"/>
    <property type="match status" value="2"/>
</dbReference>
<dbReference type="Pfam" id="PF02518">
    <property type="entry name" value="HATPase_c"/>
    <property type="match status" value="2"/>
</dbReference>
<evidence type="ECO:0000256" key="1">
    <source>
        <dbReference type="ARBA" id="ARBA00000085"/>
    </source>
</evidence>
<feature type="region of interest" description="Disordered" evidence="7">
    <location>
        <begin position="1231"/>
        <end position="1257"/>
    </location>
</feature>
<dbReference type="SUPFAM" id="SSF55785">
    <property type="entry name" value="PYP-like sensor domain (PAS domain)"/>
    <property type="match status" value="1"/>
</dbReference>
<dbReference type="EMBL" id="CENE01000027">
    <property type="protein sequence ID" value="CEQ42471.1"/>
    <property type="molecule type" value="Genomic_DNA"/>
</dbReference>
<dbReference type="FunFam" id="1.10.287.130:FF:000045">
    <property type="entry name" value="Two-component system sensor histidine kinase/response regulator"/>
    <property type="match status" value="1"/>
</dbReference>
<dbReference type="SUPFAM" id="SSF52172">
    <property type="entry name" value="CheY-like"/>
    <property type="match status" value="2"/>
</dbReference>
<feature type="region of interest" description="Disordered" evidence="7">
    <location>
        <begin position="773"/>
        <end position="794"/>
    </location>
</feature>
<evidence type="ECO:0000313" key="10">
    <source>
        <dbReference type="EMBL" id="CEQ42471.1"/>
    </source>
</evidence>
<feature type="domain" description="Response regulatory" evidence="9">
    <location>
        <begin position="1272"/>
        <end position="1387"/>
    </location>
</feature>
<feature type="compositionally biased region" description="Polar residues" evidence="7">
    <location>
        <begin position="172"/>
        <end position="183"/>
    </location>
</feature>
<dbReference type="InterPro" id="IPR035965">
    <property type="entry name" value="PAS-like_dom_sf"/>
</dbReference>
<feature type="compositionally biased region" description="Low complexity" evidence="7">
    <location>
        <begin position="184"/>
        <end position="199"/>
    </location>
</feature>
<comment type="catalytic activity">
    <reaction evidence="1">
        <text>ATP + protein L-histidine = ADP + protein N-phospho-L-histidine.</text>
        <dbReference type="EC" id="2.7.13.3"/>
    </reaction>
</comment>
<dbReference type="InterPro" id="IPR003594">
    <property type="entry name" value="HATPase_dom"/>
</dbReference>
<dbReference type="Pfam" id="PF00072">
    <property type="entry name" value="Response_reg"/>
    <property type="match status" value="2"/>
</dbReference>
<dbReference type="Pfam" id="PF00512">
    <property type="entry name" value="HisKA"/>
    <property type="match status" value="1"/>
</dbReference>
<dbReference type="NCBIfam" id="TIGR00229">
    <property type="entry name" value="sensory_box"/>
    <property type="match status" value="1"/>
</dbReference>
<feature type="compositionally biased region" description="Low complexity" evidence="7">
    <location>
        <begin position="808"/>
        <end position="838"/>
    </location>
</feature>
<evidence type="ECO:0000259" key="9">
    <source>
        <dbReference type="PROSITE" id="PS50110"/>
    </source>
</evidence>
<proteinExistence type="predicted"/>
<evidence type="ECO:0000256" key="5">
    <source>
        <dbReference type="ARBA" id="ARBA00022777"/>
    </source>
</evidence>
<feature type="region of interest" description="Disordered" evidence="7">
    <location>
        <begin position="172"/>
        <end position="221"/>
    </location>
</feature>
<dbReference type="OrthoDB" id="60033at2759"/>
<dbReference type="InterPro" id="IPR000014">
    <property type="entry name" value="PAS"/>
</dbReference>
<dbReference type="InterPro" id="IPR036097">
    <property type="entry name" value="HisK_dim/P_sf"/>
</dbReference>
<dbReference type="CDD" id="cd17546">
    <property type="entry name" value="REC_hyHK_CKI1_RcsC-like"/>
    <property type="match status" value="1"/>
</dbReference>
<feature type="compositionally biased region" description="Gly residues" evidence="7">
    <location>
        <begin position="200"/>
        <end position="211"/>
    </location>
</feature>
<feature type="region of interest" description="Disordered" evidence="7">
    <location>
        <begin position="313"/>
        <end position="344"/>
    </location>
</feature>
<dbReference type="SUPFAM" id="SSF55874">
    <property type="entry name" value="ATPase domain of HSP90 chaperone/DNA topoisomerase II/histidine kinase"/>
    <property type="match status" value="2"/>
</dbReference>
<evidence type="ECO:0000256" key="7">
    <source>
        <dbReference type="SAM" id="MobiDB-lite"/>
    </source>
</evidence>
<feature type="region of interest" description="Disordered" evidence="7">
    <location>
        <begin position="1870"/>
        <end position="1901"/>
    </location>
</feature>
<feature type="region of interest" description="Disordered" evidence="7">
    <location>
        <begin position="424"/>
        <end position="482"/>
    </location>
</feature>
<feature type="compositionally biased region" description="Pro residues" evidence="7">
    <location>
        <begin position="329"/>
        <end position="340"/>
    </location>
</feature>
<feature type="region of interest" description="Disordered" evidence="7">
    <location>
        <begin position="807"/>
        <end position="849"/>
    </location>
</feature>
<dbReference type="GO" id="GO:0000155">
    <property type="term" value="F:phosphorelay sensor kinase activity"/>
    <property type="evidence" value="ECO:0007669"/>
    <property type="project" value="InterPro"/>
</dbReference>
<dbReference type="Gene3D" id="3.30.450.20">
    <property type="entry name" value="PAS domain"/>
    <property type="match status" value="1"/>
</dbReference>
<evidence type="ECO:0000259" key="8">
    <source>
        <dbReference type="PROSITE" id="PS50109"/>
    </source>
</evidence>
<dbReference type="GO" id="GO:0009927">
    <property type="term" value="F:histidine phosphotransfer kinase activity"/>
    <property type="evidence" value="ECO:0007669"/>
    <property type="project" value="TreeGrafter"/>
</dbReference>
<dbReference type="Proteomes" id="UP000243876">
    <property type="component" value="Unassembled WGS sequence"/>
</dbReference>
<dbReference type="CDD" id="cd00130">
    <property type="entry name" value="PAS"/>
    <property type="match status" value="1"/>
</dbReference>
<dbReference type="PANTHER" id="PTHR43047">
    <property type="entry name" value="TWO-COMPONENT HISTIDINE PROTEIN KINASE"/>
    <property type="match status" value="1"/>
</dbReference>
<dbReference type="PROSITE" id="PS50109">
    <property type="entry name" value="HIS_KIN"/>
    <property type="match status" value="2"/>
</dbReference>
<evidence type="ECO:0000256" key="3">
    <source>
        <dbReference type="ARBA" id="ARBA00022553"/>
    </source>
</evidence>
<feature type="compositionally biased region" description="Low complexity" evidence="7">
    <location>
        <begin position="1231"/>
        <end position="1252"/>
    </location>
</feature>
<feature type="domain" description="Response regulatory" evidence="9">
    <location>
        <begin position="1910"/>
        <end position="2064"/>
    </location>
</feature>
<dbReference type="InterPro" id="IPR004358">
    <property type="entry name" value="Sig_transdc_His_kin-like_C"/>
</dbReference>
<dbReference type="Gene3D" id="1.10.287.130">
    <property type="match status" value="2"/>
</dbReference>
<dbReference type="InterPro" id="IPR003661">
    <property type="entry name" value="HisK_dim/P_dom"/>
</dbReference>
<evidence type="ECO:0000256" key="4">
    <source>
        <dbReference type="ARBA" id="ARBA00022679"/>
    </source>
</evidence>
<dbReference type="EC" id="2.7.13.3" evidence="2"/>
<dbReference type="InterPro" id="IPR036890">
    <property type="entry name" value="HATPase_C_sf"/>
</dbReference>
<dbReference type="SUPFAM" id="SSF47384">
    <property type="entry name" value="Homodimeric domain of signal transducing histidine kinase"/>
    <property type="match status" value="2"/>
</dbReference>
<feature type="compositionally biased region" description="Polar residues" evidence="7">
    <location>
        <begin position="424"/>
        <end position="462"/>
    </location>
</feature>
<keyword evidence="5" id="KW-0418">Kinase</keyword>
<dbReference type="InterPro" id="IPR005467">
    <property type="entry name" value="His_kinase_dom"/>
</dbReference>
<feature type="region of interest" description="Disordered" evidence="7">
    <location>
        <begin position="126"/>
        <end position="151"/>
    </location>
</feature>
<dbReference type="PROSITE" id="PS50110">
    <property type="entry name" value="RESPONSE_REGULATORY"/>
    <property type="match status" value="2"/>
</dbReference>
<feature type="modified residue" description="4-aspartylphosphate" evidence="6">
    <location>
        <position position="1966"/>
    </location>
</feature>
<dbReference type="InterPro" id="IPR001789">
    <property type="entry name" value="Sig_transdc_resp-reg_receiver"/>
</dbReference>
<reference evidence="11" key="1">
    <citation type="submission" date="2015-02" db="EMBL/GenBank/DDBJ databases">
        <authorList>
            <person name="Gon?alves P."/>
        </authorList>
    </citation>
    <scope>NUCLEOTIDE SEQUENCE [LARGE SCALE GENOMIC DNA]</scope>
</reference>
<keyword evidence="3 6" id="KW-0597">Phosphoprotein</keyword>
<dbReference type="SMART" id="SM00448">
    <property type="entry name" value="REC"/>
    <property type="match status" value="2"/>
</dbReference>
<dbReference type="CDD" id="cd00082">
    <property type="entry name" value="HisKA"/>
    <property type="match status" value="1"/>
</dbReference>